<feature type="coiled-coil region" evidence="8">
    <location>
        <begin position="158"/>
        <end position="192"/>
    </location>
</feature>
<dbReference type="PANTHER" id="PTHR10229">
    <property type="entry name" value="GTP-BINDING PROTEIN HFLX"/>
    <property type="match status" value="1"/>
</dbReference>
<dbReference type="EMBL" id="JABBVZ010000013">
    <property type="protein sequence ID" value="NMP21811.1"/>
    <property type="molecule type" value="Genomic_DNA"/>
</dbReference>
<dbReference type="SUPFAM" id="SSF52540">
    <property type="entry name" value="P-loop containing nucleoside triphosphate hydrolases"/>
    <property type="match status" value="1"/>
</dbReference>
<keyword evidence="8" id="KW-0175">Coiled coil</keyword>
<comment type="function">
    <text evidence="5">GTPase that associates with the 50S ribosomal subunit and may have a role during protein synthesis or ribosome biogenesis.</text>
</comment>
<dbReference type="GO" id="GO:0046872">
    <property type="term" value="F:metal ion binding"/>
    <property type="evidence" value="ECO:0007669"/>
    <property type="project" value="UniProtKB-KW"/>
</dbReference>
<evidence type="ECO:0000256" key="1">
    <source>
        <dbReference type="ARBA" id="ARBA00022723"/>
    </source>
</evidence>
<evidence type="ECO:0000313" key="11">
    <source>
        <dbReference type="Proteomes" id="UP000533476"/>
    </source>
</evidence>
<comment type="cofactor">
    <cofactor evidence="7">
        <name>Mg(2+)</name>
        <dbReference type="ChEBI" id="CHEBI:18420"/>
    </cofactor>
</comment>
<dbReference type="PIRSF" id="PIRSF006809">
    <property type="entry name" value="GTP-binding_hflX_prd"/>
    <property type="match status" value="1"/>
</dbReference>
<evidence type="ECO:0000256" key="6">
    <source>
        <dbReference type="PIRSR" id="PIRSR006809-1"/>
    </source>
</evidence>
<dbReference type="Gene3D" id="3.40.50.11060">
    <property type="entry name" value="GTPase HflX, N-terminal domain"/>
    <property type="match status" value="1"/>
</dbReference>
<sequence length="429" mass="47963">MRRFKALEKAILVSVYPKGTNIREVDRQLEELQGLVGAAGADTAGVVRQARDVPEAGLGQGALDALIAQVEAMGADLVVFNQEMRPSQLLWVQTRLGARARVVDRTQVILDIFARRASSREGRLQVELAQYEYLEPRLRGLRVLSRPGGGVGTRGPGETQLELDRRRVQRRVHALKEELERVEEERRGRRQRRRRTELPQVALVGYTNVGKSTLFSALTHRPQFAQNALFVTLDSTVRRMVIPGFGPVLVSDTVGFVDRLPHELVAAFRSTLDEVRDADMILEVVSADPEFPVPMAEQVGVIEDTLRRLEAEAIRRLRVYSQWDRVRPGTGIPPLGVAVSAVSGDGMSELLGEMARQLAALLREEQVEIAWEDQESWKIIWREFVILDRHDGRSGAVLTLRGTERAFHLLDQAARKGQGGNPEKDGTIM</sequence>
<dbReference type="Pfam" id="PF19275">
    <property type="entry name" value="HflX_C"/>
    <property type="match status" value="1"/>
</dbReference>
<comment type="subunit">
    <text evidence="5">Monomer. Associates with the 50S ribosomal subunit.</text>
</comment>
<dbReference type="RefSeq" id="WP_169097558.1">
    <property type="nucleotide sequence ID" value="NZ_JABBVZ010000013.1"/>
</dbReference>
<dbReference type="Gene3D" id="6.10.250.2860">
    <property type="match status" value="1"/>
</dbReference>
<keyword evidence="4 5" id="KW-0342">GTP-binding</keyword>
<evidence type="ECO:0000256" key="7">
    <source>
        <dbReference type="PIRSR" id="PIRSR006809-2"/>
    </source>
</evidence>
<protein>
    <recommendedName>
        <fullName evidence="5">GTPase HflX</fullName>
    </recommendedName>
    <alternativeName>
        <fullName evidence="5">GTP-binding protein HflX</fullName>
    </alternativeName>
</protein>
<dbReference type="InterPro" id="IPR025121">
    <property type="entry name" value="GTPase_HflX_N"/>
</dbReference>
<dbReference type="InterPro" id="IPR032305">
    <property type="entry name" value="GTP-bd_M"/>
</dbReference>
<dbReference type="Gene3D" id="3.40.50.300">
    <property type="entry name" value="P-loop containing nucleotide triphosphate hydrolases"/>
    <property type="match status" value="1"/>
</dbReference>
<dbReference type="InterPro" id="IPR027417">
    <property type="entry name" value="P-loop_NTPase"/>
</dbReference>
<dbReference type="NCBIfam" id="TIGR03156">
    <property type="entry name" value="GTP_HflX"/>
    <property type="match status" value="1"/>
</dbReference>
<dbReference type="PRINTS" id="PR00326">
    <property type="entry name" value="GTP1OBG"/>
</dbReference>
<dbReference type="AlphaFoldDB" id="A0A7Y0Q2D9"/>
<evidence type="ECO:0000256" key="5">
    <source>
        <dbReference type="HAMAP-Rule" id="MF_00900"/>
    </source>
</evidence>
<evidence type="ECO:0000256" key="4">
    <source>
        <dbReference type="ARBA" id="ARBA00023134"/>
    </source>
</evidence>
<dbReference type="CDD" id="cd01878">
    <property type="entry name" value="HflX"/>
    <property type="match status" value="1"/>
</dbReference>
<proteinExistence type="inferred from homology"/>
<evidence type="ECO:0000256" key="8">
    <source>
        <dbReference type="SAM" id="Coils"/>
    </source>
</evidence>
<gene>
    <name evidence="5 10" type="primary">hflX</name>
    <name evidence="10" type="ORF">HIJ39_05525</name>
</gene>
<dbReference type="GO" id="GO:0005737">
    <property type="term" value="C:cytoplasm"/>
    <property type="evidence" value="ECO:0007669"/>
    <property type="project" value="UniProtKB-SubCell"/>
</dbReference>
<dbReference type="InterPro" id="IPR045498">
    <property type="entry name" value="HflX_C"/>
</dbReference>
<dbReference type="Pfam" id="PF13167">
    <property type="entry name" value="GTP-bdg_N"/>
    <property type="match status" value="1"/>
</dbReference>
<dbReference type="Pfam" id="PF16360">
    <property type="entry name" value="GTP-bdg_M"/>
    <property type="match status" value="1"/>
</dbReference>
<keyword evidence="11" id="KW-1185">Reference proteome</keyword>
<comment type="subcellular location">
    <subcellularLocation>
        <location evidence="5">Cytoplasm</location>
    </subcellularLocation>
    <text evidence="5">May associate with membranes.</text>
</comment>
<dbReference type="GO" id="GO:0003924">
    <property type="term" value="F:GTPase activity"/>
    <property type="evidence" value="ECO:0007669"/>
    <property type="project" value="UniProtKB-UniRule"/>
</dbReference>
<dbReference type="Pfam" id="PF01926">
    <property type="entry name" value="MMR_HSR1"/>
    <property type="match status" value="1"/>
</dbReference>
<evidence type="ECO:0000256" key="2">
    <source>
        <dbReference type="ARBA" id="ARBA00022741"/>
    </source>
</evidence>
<feature type="binding site" evidence="7">
    <location>
        <position position="232"/>
    </location>
    <ligand>
        <name>Mg(2+)</name>
        <dbReference type="ChEBI" id="CHEBI:18420"/>
    </ligand>
</feature>
<dbReference type="InterPro" id="IPR042108">
    <property type="entry name" value="GTPase_HflX_N_sf"/>
</dbReference>
<evidence type="ECO:0000313" key="10">
    <source>
        <dbReference type="EMBL" id="NMP21811.1"/>
    </source>
</evidence>
<reference evidence="10 11" key="1">
    <citation type="submission" date="2020-04" db="EMBL/GenBank/DDBJ databases">
        <authorList>
            <person name="Zhang R."/>
            <person name="Schippers A."/>
        </authorList>
    </citation>
    <scope>NUCLEOTIDE SEQUENCE [LARGE SCALE GENOMIC DNA]</scope>
    <source>
        <strain evidence="10 11">DSM 109850</strain>
    </source>
</reference>
<keyword evidence="3 7" id="KW-0460">Magnesium</keyword>
<feature type="domain" description="Hflx-type G" evidence="9">
    <location>
        <begin position="199"/>
        <end position="285"/>
    </location>
</feature>
<comment type="caution">
    <text evidence="10">The sequence shown here is derived from an EMBL/GenBank/DDBJ whole genome shotgun (WGS) entry which is preliminary data.</text>
</comment>
<dbReference type="HAMAP" id="MF_00900">
    <property type="entry name" value="GTPase_HflX"/>
    <property type="match status" value="1"/>
</dbReference>
<evidence type="ECO:0000256" key="3">
    <source>
        <dbReference type="ARBA" id="ARBA00022842"/>
    </source>
</evidence>
<feature type="binding site" evidence="6">
    <location>
        <begin position="205"/>
        <end position="212"/>
    </location>
    <ligand>
        <name>GTP</name>
        <dbReference type="ChEBI" id="CHEBI:37565"/>
    </ligand>
</feature>
<accession>A0A7Y0Q2D9</accession>
<dbReference type="InterPro" id="IPR030394">
    <property type="entry name" value="G_HFLX_dom"/>
</dbReference>
<dbReference type="PANTHER" id="PTHR10229:SF0">
    <property type="entry name" value="GTP-BINDING PROTEIN 6-RELATED"/>
    <property type="match status" value="1"/>
</dbReference>
<organism evidence="10 11">
    <name type="scientific">Sulfobacillus harzensis</name>
    <dbReference type="NCBI Taxonomy" id="2729629"/>
    <lineage>
        <taxon>Bacteria</taxon>
        <taxon>Bacillati</taxon>
        <taxon>Bacillota</taxon>
        <taxon>Clostridia</taxon>
        <taxon>Eubacteriales</taxon>
        <taxon>Clostridiales Family XVII. Incertae Sedis</taxon>
        <taxon>Sulfobacillus</taxon>
    </lineage>
</organism>
<dbReference type="InterPro" id="IPR016496">
    <property type="entry name" value="GTPase_HflX"/>
</dbReference>
<feature type="binding site" evidence="6">
    <location>
        <begin position="230"/>
        <end position="234"/>
    </location>
    <ligand>
        <name>GTP</name>
        <dbReference type="ChEBI" id="CHEBI:37565"/>
    </ligand>
</feature>
<dbReference type="GO" id="GO:0043022">
    <property type="term" value="F:ribosome binding"/>
    <property type="evidence" value="ECO:0007669"/>
    <property type="project" value="TreeGrafter"/>
</dbReference>
<keyword evidence="1 7" id="KW-0479">Metal-binding</keyword>
<dbReference type="InterPro" id="IPR006073">
    <property type="entry name" value="GTP-bd"/>
</dbReference>
<evidence type="ECO:0000259" key="9">
    <source>
        <dbReference type="PROSITE" id="PS51705"/>
    </source>
</evidence>
<keyword evidence="5" id="KW-0963">Cytoplasm</keyword>
<dbReference type="GO" id="GO:0005525">
    <property type="term" value="F:GTP binding"/>
    <property type="evidence" value="ECO:0007669"/>
    <property type="project" value="UniProtKB-UniRule"/>
</dbReference>
<feature type="binding site" evidence="7">
    <location>
        <position position="212"/>
    </location>
    <ligand>
        <name>Mg(2+)</name>
        <dbReference type="ChEBI" id="CHEBI:18420"/>
    </ligand>
</feature>
<dbReference type="Proteomes" id="UP000533476">
    <property type="component" value="Unassembled WGS sequence"/>
</dbReference>
<name>A0A7Y0Q2D9_9FIRM</name>
<dbReference type="PROSITE" id="PS51705">
    <property type="entry name" value="G_HFLX"/>
    <property type="match status" value="1"/>
</dbReference>
<feature type="binding site" evidence="6">
    <location>
        <begin position="252"/>
        <end position="255"/>
    </location>
    <ligand>
        <name>GTP</name>
        <dbReference type="ChEBI" id="CHEBI:37565"/>
    </ligand>
</feature>
<keyword evidence="2 5" id="KW-0547">Nucleotide-binding</keyword>
<comment type="similarity">
    <text evidence="5">Belongs to the TRAFAC class OBG-HflX-like GTPase superfamily. HflX GTPase family.</text>
</comment>